<reference evidence="2" key="1">
    <citation type="submission" date="2018-05" db="EMBL/GenBank/DDBJ databases">
        <authorList>
            <person name="Lanie J.A."/>
            <person name="Ng W.-L."/>
            <person name="Kazmierczak K.M."/>
            <person name="Andrzejewski T.M."/>
            <person name="Davidsen T.M."/>
            <person name="Wayne K.J."/>
            <person name="Tettelin H."/>
            <person name="Glass J.I."/>
            <person name="Rusch D."/>
            <person name="Podicherti R."/>
            <person name="Tsui H.-C.T."/>
            <person name="Winkler M.E."/>
        </authorList>
    </citation>
    <scope>NUCLEOTIDE SEQUENCE</scope>
</reference>
<organism evidence="2">
    <name type="scientific">marine metagenome</name>
    <dbReference type="NCBI Taxonomy" id="408172"/>
    <lineage>
        <taxon>unclassified sequences</taxon>
        <taxon>metagenomes</taxon>
        <taxon>ecological metagenomes</taxon>
    </lineage>
</organism>
<proteinExistence type="predicted"/>
<dbReference type="InterPro" id="IPR003140">
    <property type="entry name" value="PLipase/COase/thioEstase"/>
</dbReference>
<dbReference type="SUPFAM" id="SSF53474">
    <property type="entry name" value="alpha/beta-Hydrolases"/>
    <property type="match status" value="1"/>
</dbReference>
<name>A0A382EHC9_9ZZZZ</name>
<evidence type="ECO:0000313" key="2">
    <source>
        <dbReference type="EMBL" id="SVB50196.1"/>
    </source>
</evidence>
<protein>
    <recommendedName>
        <fullName evidence="1">Phospholipase/carboxylesterase/thioesterase domain-containing protein</fullName>
    </recommendedName>
</protein>
<dbReference type="AlphaFoldDB" id="A0A382EHC9"/>
<feature type="domain" description="Phospholipase/carboxylesterase/thioesterase" evidence="1">
    <location>
        <begin position="7"/>
        <end position="104"/>
    </location>
</feature>
<dbReference type="Gene3D" id="3.40.50.1820">
    <property type="entry name" value="alpha/beta hydrolase"/>
    <property type="match status" value="1"/>
</dbReference>
<evidence type="ECO:0000259" key="1">
    <source>
        <dbReference type="Pfam" id="PF02230"/>
    </source>
</evidence>
<dbReference type="GO" id="GO:0016787">
    <property type="term" value="F:hydrolase activity"/>
    <property type="evidence" value="ECO:0007669"/>
    <property type="project" value="InterPro"/>
</dbReference>
<sequence>MLDTELIPATESDSKWLMVVLHGLGDSMEGYRWLPKALDLPWLNYLLVNAPDDYHGGFSWYDIYEDSDPGVKRSRKAIWELLDNQREVRFPSKQTFLFGFSQGC</sequence>
<accession>A0A382EHC9</accession>
<dbReference type="Pfam" id="PF02230">
    <property type="entry name" value="Abhydrolase_2"/>
    <property type="match status" value="1"/>
</dbReference>
<dbReference type="InterPro" id="IPR029058">
    <property type="entry name" value="AB_hydrolase_fold"/>
</dbReference>
<feature type="non-terminal residue" evidence="2">
    <location>
        <position position="104"/>
    </location>
</feature>
<dbReference type="EMBL" id="UINC01044570">
    <property type="protein sequence ID" value="SVB50196.1"/>
    <property type="molecule type" value="Genomic_DNA"/>
</dbReference>
<gene>
    <name evidence="2" type="ORF">METZ01_LOCUS203050</name>
</gene>